<evidence type="ECO:0000313" key="2">
    <source>
        <dbReference type="Proteomes" id="UP000095602"/>
    </source>
</evidence>
<dbReference type="EMBL" id="CZAJ01000018">
    <property type="protein sequence ID" value="CUP12530.1"/>
    <property type="molecule type" value="Genomic_DNA"/>
</dbReference>
<name>A0A174KTE5_9FIRM</name>
<sequence length="67" mass="7560">MKNELKKTALVSEDREALRKGVSDVQAALDELMGALDFKYHLQDSFIHCTHTARGLFFSSLSLIKPH</sequence>
<proteinExistence type="predicted"/>
<evidence type="ECO:0000313" key="1">
    <source>
        <dbReference type="EMBL" id="CUP12530.1"/>
    </source>
</evidence>
<gene>
    <name evidence="1" type="ORF">ERS852497_01961</name>
</gene>
<reference evidence="1 2" key="1">
    <citation type="submission" date="2015-09" db="EMBL/GenBank/DDBJ databases">
        <authorList>
            <consortium name="Pathogen Informatics"/>
        </authorList>
    </citation>
    <scope>NUCLEOTIDE SEQUENCE [LARGE SCALE GENOMIC DNA]</scope>
    <source>
        <strain evidence="1 2">2789STDY5834884</strain>
    </source>
</reference>
<dbReference type="Proteomes" id="UP000095602">
    <property type="component" value="Unassembled WGS sequence"/>
</dbReference>
<organism evidence="1 2">
    <name type="scientific">Agathobacter rectalis</name>
    <dbReference type="NCBI Taxonomy" id="39491"/>
    <lineage>
        <taxon>Bacteria</taxon>
        <taxon>Bacillati</taxon>
        <taxon>Bacillota</taxon>
        <taxon>Clostridia</taxon>
        <taxon>Lachnospirales</taxon>
        <taxon>Lachnospiraceae</taxon>
        <taxon>Agathobacter</taxon>
    </lineage>
</organism>
<dbReference type="RefSeq" id="WP_055166635.1">
    <property type="nucleotide sequence ID" value="NZ_CZAJ01000018.1"/>
</dbReference>
<protein>
    <submittedName>
        <fullName evidence="1">Uncharacterized protein</fullName>
    </submittedName>
</protein>
<dbReference type="AlphaFoldDB" id="A0A174KTE5"/>
<accession>A0A174KTE5</accession>